<gene>
    <name evidence="8" type="primary">hemY_1</name>
    <name evidence="8" type="ORF">EC9_10220</name>
</gene>
<accession>A0A517LW52</accession>
<dbReference type="NCBIfam" id="TIGR00562">
    <property type="entry name" value="proto_IX_ox"/>
    <property type="match status" value="1"/>
</dbReference>
<evidence type="ECO:0000256" key="4">
    <source>
        <dbReference type="ARBA" id="ARBA00023002"/>
    </source>
</evidence>
<evidence type="ECO:0000313" key="8">
    <source>
        <dbReference type="EMBL" id="QDS86847.1"/>
    </source>
</evidence>
<name>A0A517LW52_9BACT</name>
<dbReference type="GO" id="GO:0005737">
    <property type="term" value="C:cytoplasm"/>
    <property type="evidence" value="ECO:0007669"/>
    <property type="project" value="UniProtKB-SubCell"/>
</dbReference>
<comment type="subcellular location">
    <subcellularLocation>
        <location evidence="6">Cytoplasm</location>
    </subcellularLocation>
</comment>
<dbReference type="PANTHER" id="PTHR42923:SF3">
    <property type="entry name" value="PROTOPORPHYRINOGEN OXIDASE"/>
    <property type="match status" value="1"/>
</dbReference>
<evidence type="ECO:0000256" key="5">
    <source>
        <dbReference type="ARBA" id="ARBA00023133"/>
    </source>
</evidence>
<evidence type="ECO:0000256" key="2">
    <source>
        <dbReference type="ARBA" id="ARBA00022630"/>
    </source>
</evidence>
<dbReference type="Gene3D" id="1.10.3110.10">
    <property type="entry name" value="protoporphyrinogen ix oxidase, domain 3"/>
    <property type="match status" value="1"/>
</dbReference>
<proteinExistence type="inferred from homology"/>
<protein>
    <recommendedName>
        <fullName evidence="6">Coproporphyrinogen III oxidase</fullName>
        <ecNumber evidence="6">1.3.3.15</ecNumber>
    </recommendedName>
</protein>
<evidence type="ECO:0000256" key="1">
    <source>
        <dbReference type="ARBA" id="ARBA00001974"/>
    </source>
</evidence>
<dbReference type="PANTHER" id="PTHR42923">
    <property type="entry name" value="PROTOPORPHYRINOGEN OXIDASE"/>
    <property type="match status" value="1"/>
</dbReference>
<dbReference type="UniPathway" id="UPA00252"/>
<dbReference type="OrthoDB" id="9805195at2"/>
<dbReference type="Proteomes" id="UP000319557">
    <property type="component" value="Chromosome"/>
</dbReference>
<comment type="cofactor">
    <cofactor evidence="1 6">
        <name>FAD</name>
        <dbReference type="ChEBI" id="CHEBI:57692"/>
    </cofactor>
</comment>
<keyword evidence="5 6" id="KW-0350">Heme biosynthesis</keyword>
<dbReference type="KEGG" id="ruv:EC9_10220"/>
<dbReference type="SUPFAM" id="SSF51905">
    <property type="entry name" value="FAD/NAD(P)-binding domain"/>
    <property type="match status" value="1"/>
</dbReference>
<keyword evidence="3 6" id="KW-0274">FAD</keyword>
<comment type="catalytic activity">
    <reaction evidence="6">
        <text>coproporphyrinogen III + 3 O2 = coproporphyrin III + 3 H2O2</text>
        <dbReference type="Rhea" id="RHEA:43436"/>
        <dbReference type="ChEBI" id="CHEBI:15379"/>
        <dbReference type="ChEBI" id="CHEBI:16240"/>
        <dbReference type="ChEBI" id="CHEBI:57309"/>
        <dbReference type="ChEBI" id="CHEBI:131725"/>
        <dbReference type="EC" id="1.3.3.15"/>
    </reaction>
</comment>
<comment type="pathway">
    <text evidence="6">Porphyrin-containing compound metabolism; protoheme biosynthesis.</text>
</comment>
<dbReference type="GO" id="GO:0006783">
    <property type="term" value="P:heme biosynthetic process"/>
    <property type="evidence" value="ECO:0007669"/>
    <property type="project" value="UniProtKB-UniRule"/>
</dbReference>
<dbReference type="Pfam" id="PF01593">
    <property type="entry name" value="Amino_oxidase"/>
    <property type="match status" value="1"/>
</dbReference>
<dbReference type="Gene3D" id="3.90.660.20">
    <property type="entry name" value="Protoporphyrinogen oxidase, mitochondrial, domain 2"/>
    <property type="match status" value="1"/>
</dbReference>
<evidence type="ECO:0000259" key="7">
    <source>
        <dbReference type="Pfam" id="PF01593"/>
    </source>
</evidence>
<reference evidence="8 9" key="1">
    <citation type="submission" date="2019-02" db="EMBL/GenBank/DDBJ databases">
        <title>Deep-cultivation of Planctomycetes and their phenomic and genomic characterization uncovers novel biology.</title>
        <authorList>
            <person name="Wiegand S."/>
            <person name="Jogler M."/>
            <person name="Boedeker C."/>
            <person name="Pinto D."/>
            <person name="Vollmers J."/>
            <person name="Rivas-Marin E."/>
            <person name="Kohn T."/>
            <person name="Peeters S.H."/>
            <person name="Heuer A."/>
            <person name="Rast P."/>
            <person name="Oberbeckmann S."/>
            <person name="Bunk B."/>
            <person name="Jeske O."/>
            <person name="Meyerdierks A."/>
            <person name="Storesund J.E."/>
            <person name="Kallscheuer N."/>
            <person name="Luecker S."/>
            <person name="Lage O.M."/>
            <person name="Pohl T."/>
            <person name="Merkel B.J."/>
            <person name="Hornburger P."/>
            <person name="Mueller R.-W."/>
            <person name="Bruemmer F."/>
            <person name="Labrenz M."/>
            <person name="Spormann A.M."/>
            <person name="Op den Camp H."/>
            <person name="Overmann J."/>
            <person name="Amann R."/>
            <person name="Jetten M.S.M."/>
            <person name="Mascher T."/>
            <person name="Medema M.H."/>
            <person name="Devos D.P."/>
            <person name="Kaster A.-K."/>
            <person name="Ovreas L."/>
            <person name="Rohde M."/>
            <person name="Galperin M.Y."/>
            <person name="Jogler C."/>
        </authorList>
    </citation>
    <scope>NUCLEOTIDE SEQUENCE [LARGE SCALE GENOMIC DNA]</scope>
    <source>
        <strain evidence="8 9">EC9</strain>
    </source>
</reference>
<comment type="similarity">
    <text evidence="6">Belongs to the protoporphyrinogen/coproporphyrinogen oxidase family. Coproporphyrinogen III oxidase subfamily.</text>
</comment>
<feature type="domain" description="Amine oxidase" evidence="7">
    <location>
        <begin position="23"/>
        <end position="474"/>
    </location>
</feature>
<dbReference type="AlphaFoldDB" id="A0A517LW52"/>
<organism evidence="8 9">
    <name type="scientific">Rosistilla ulvae</name>
    <dbReference type="NCBI Taxonomy" id="1930277"/>
    <lineage>
        <taxon>Bacteria</taxon>
        <taxon>Pseudomonadati</taxon>
        <taxon>Planctomycetota</taxon>
        <taxon>Planctomycetia</taxon>
        <taxon>Pirellulales</taxon>
        <taxon>Pirellulaceae</taxon>
        <taxon>Rosistilla</taxon>
    </lineage>
</organism>
<dbReference type="EC" id="1.3.3.15" evidence="6"/>
<evidence type="ECO:0000256" key="3">
    <source>
        <dbReference type="ARBA" id="ARBA00022827"/>
    </source>
</evidence>
<comment type="function">
    <text evidence="6">Involved in coproporphyrin-dependent heme b biosynthesis. Catalyzes the oxidation of coproporphyrinogen III to coproporphyrin III.</text>
</comment>
<keyword evidence="4 6" id="KW-0560">Oxidoreductase</keyword>
<dbReference type="EMBL" id="CP036261">
    <property type="protein sequence ID" value="QDS86847.1"/>
    <property type="molecule type" value="Genomic_DNA"/>
</dbReference>
<dbReference type="RefSeq" id="WP_145342824.1">
    <property type="nucleotide sequence ID" value="NZ_CP036261.1"/>
</dbReference>
<dbReference type="InterPro" id="IPR002937">
    <property type="entry name" value="Amino_oxidase"/>
</dbReference>
<sequence length="487" mass="52975">MPDQAPQPTPPRHARVAVIGGGISGLVAAFDLRHRHPEWDVVLYEASDRVGGVIRTLRQDDFLLEFGADSFSVQPPGAIQLCRDLGIEDRLVDPLEANRRAFILHAGKLVPVPEGFALLRPTDLKKLLASPLLTIPGRLRLVAEAFIRGKSDDSDESLQSFAIRRFGREAFDRLIQPLVAGIYTADASKLSMQATMPQFVALETEHGGMVRATRALQKQSKDDAARSASGARYAQFRSLPGGMGELFDTLVDRIGESNIRRGQRIASLQREGDSWNIESDRGEATSYDAVIVALPGPAASTLLRPLAEEAADELAEIPYASSALVLLGVGKDQVAHPLDGFGMVVPAIEKREIIAASFLNRKFADRAPDDMHLIRVFIGGAMQSHLLERSDDELIETARRELAAMIGLQGPAKIQRVARWNNAMPQYHVGHCDRRDRVERATGQLPGLELAGNALHGVGIAHCIRTARAAADRIGKHLASQLGDSPL</sequence>
<keyword evidence="9" id="KW-1185">Reference proteome</keyword>
<dbReference type="GO" id="GO:0004729">
    <property type="term" value="F:oxygen-dependent protoporphyrinogen oxidase activity"/>
    <property type="evidence" value="ECO:0007669"/>
    <property type="project" value="UniProtKB-UniRule"/>
</dbReference>
<dbReference type="InterPro" id="IPR036188">
    <property type="entry name" value="FAD/NAD-bd_sf"/>
</dbReference>
<dbReference type="InterPro" id="IPR004572">
    <property type="entry name" value="Protoporphyrinogen_oxidase"/>
</dbReference>
<keyword evidence="2 6" id="KW-0285">Flavoprotein</keyword>
<dbReference type="Gene3D" id="3.50.50.60">
    <property type="entry name" value="FAD/NAD(P)-binding domain"/>
    <property type="match status" value="1"/>
</dbReference>
<evidence type="ECO:0000256" key="6">
    <source>
        <dbReference type="RuleBase" id="RU364052"/>
    </source>
</evidence>
<dbReference type="InterPro" id="IPR050464">
    <property type="entry name" value="Zeta_carotene_desat/Oxidored"/>
</dbReference>
<evidence type="ECO:0000313" key="9">
    <source>
        <dbReference type="Proteomes" id="UP000319557"/>
    </source>
</evidence>
<dbReference type="SUPFAM" id="SSF54373">
    <property type="entry name" value="FAD-linked reductases, C-terminal domain"/>
    <property type="match status" value="1"/>
</dbReference>
<keyword evidence="6" id="KW-0963">Cytoplasm</keyword>